<dbReference type="AlphaFoldDB" id="A0A6G1F032"/>
<evidence type="ECO:0000313" key="1">
    <source>
        <dbReference type="EMBL" id="KAF0930260.1"/>
    </source>
</evidence>
<dbReference type="Proteomes" id="UP000479710">
    <property type="component" value="Unassembled WGS sequence"/>
</dbReference>
<comment type="caution">
    <text evidence="1">The sequence shown here is derived from an EMBL/GenBank/DDBJ whole genome shotgun (WGS) entry which is preliminary data.</text>
</comment>
<evidence type="ECO:0000313" key="2">
    <source>
        <dbReference type="Proteomes" id="UP000479710"/>
    </source>
</evidence>
<name>A0A6G1F032_9ORYZ</name>
<gene>
    <name evidence="1" type="ORF">E2562_030900</name>
</gene>
<reference evidence="1 2" key="1">
    <citation type="submission" date="2019-11" db="EMBL/GenBank/DDBJ databases">
        <title>Whole genome sequence of Oryza granulata.</title>
        <authorList>
            <person name="Li W."/>
        </authorList>
    </citation>
    <scope>NUCLEOTIDE SEQUENCE [LARGE SCALE GENOMIC DNA]</scope>
    <source>
        <strain evidence="2">cv. Menghai</strain>
        <tissue evidence="1">Leaf</tissue>
    </source>
</reference>
<proteinExistence type="predicted"/>
<accession>A0A6G1F032</accession>
<dbReference type="EMBL" id="SPHZ02000002">
    <property type="protein sequence ID" value="KAF0930260.1"/>
    <property type="molecule type" value="Genomic_DNA"/>
</dbReference>
<organism evidence="1 2">
    <name type="scientific">Oryza meyeriana var. granulata</name>
    <dbReference type="NCBI Taxonomy" id="110450"/>
    <lineage>
        <taxon>Eukaryota</taxon>
        <taxon>Viridiplantae</taxon>
        <taxon>Streptophyta</taxon>
        <taxon>Embryophyta</taxon>
        <taxon>Tracheophyta</taxon>
        <taxon>Spermatophyta</taxon>
        <taxon>Magnoliopsida</taxon>
        <taxon>Liliopsida</taxon>
        <taxon>Poales</taxon>
        <taxon>Poaceae</taxon>
        <taxon>BOP clade</taxon>
        <taxon>Oryzoideae</taxon>
        <taxon>Oryzeae</taxon>
        <taxon>Oryzinae</taxon>
        <taxon>Oryza</taxon>
        <taxon>Oryza meyeriana</taxon>
    </lineage>
</organism>
<keyword evidence="2" id="KW-1185">Reference proteome</keyword>
<sequence length="67" mass="6918">MVLECANLDAISRNGKWITVRTDVVIVVIITCDAGGGCAFLLPPPPPLVVVAAVGSETAQQGEDIRG</sequence>
<protein>
    <submittedName>
        <fullName evidence="1">Uncharacterized protein</fullName>
    </submittedName>
</protein>